<dbReference type="PANTHER" id="PTHR31896">
    <property type="entry name" value="FAMILY REGULATORY PROTEIN, PUTATIVE (AFU_ORTHOLOGUE AFUA_3G14730)-RELATED"/>
    <property type="match status" value="1"/>
</dbReference>
<dbReference type="EMBL" id="JACGWK010000015">
    <property type="protein sequence ID" value="KAL0314965.1"/>
    <property type="molecule type" value="Genomic_DNA"/>
</dbReference>
<protein>
    <submittedName>
        <fullName evidence="2">Acetyltransferase</fullName>
    </submittedName>
</protein>
<reference evidence="2" key="1">
    <citation type="submission" date="2020-06" db="EMBL/GenBank/DDBJ databases">
        <authorList>
            <person name="Li T."/>
            <person name="Hu X."/>
            <person name="Zhang T."/>
            <person name="Song X."/>
            <person name="Zhang H."/>
            <person name="Dai N."/>
            <person name="Sheng W."/>
            <person name="Hou X."/>
            <person name="Wei L."/>
        </authorList>
    </citation>
    <scope>NUCLEOTIDE SEQUENCE</scope>
    <source>
        <strain evidence="2">G01</strain>
        <tissue evidence="2">Leaf</tissue>
    </source>
</reference>
<organism evidence="2">
    <name type="scientific">Sesamum angustifolium</name>
    <dbReference type="NCBI Taxonomy" id="2727405"/>
    <lineage>
        <taxon>Eukaryota</taxon>
        <taxon>Viridiplantae</taxon>
        <taxon>Streptophyta</taxon>
        <taxon>Embryophyta</taxon>
        <taxon>Tracheophyta</taxon>
        <taxon>Spermatophyta</taxon>
        <taxon>Magnoliopsida</taxon>
        <taxon>eudicotyledons</taxon>
        <taxon>Gunneridae</taxon>
        <taxon>Pentapetalae</taxon>
        <taxon>asterids</taxon>
        <taxon>lamiids</taxon>
        <taxon>Lamiales</taxon>
        <taxon>Pedaliaceae</taxon>
        <taxon>Sesamum</taxon>
    </lineage>
</organism>
<dbReference type="InterPro" id="IPR051283">
    <property type="entry name" value="Sec_Metabolite_Acyltrans"/>
</dbReference>
<proteinExistence type="predicted"/>
<evidence type="ECO:0000313" key="2">
    <source>
        <dbReference type="EMBL" id="KAL0314965.1"/>
    </source>
</evidence>
<reference evidence="2" key="2">
    <citation type="journal article" date="2024" name="Plant">
        <title>Genomic evolution and insights into agronomic trait innovations of Sesamum species.</title>
        <authorList>
            <person name="Miao H."/>
            <person name="Wang L."/>
            <person name="Qu L."/>
            <person name="Liu H."/>
            <person name="Sun Y."/>
            <person name="Le M."/>
            <person name="Wang Q."/>
            <person name="Wei S."/>
            <person name="Zheng Y."/>
            <person name="Lin W."/>
            <person name="Duan Y."/>
            <person name="Cao H."/>
            <person name="Xiong S."/>
            <person name="Wang X."/>
            <person name="Wei L."/>
            <person name="Li C."/>
            <person name="Ma Q."/>
            <person name="Ju M."/>
            <person name="Zhao R."/>
            <person name="Li G."/>
            <person name="Mu C."/>
            <person name="Tian Q."/>
            <person name="Mei H."/>
            <person name="Zhang T."/>
            <person name="Gao T."/>
            <person name="Zhang H."/>
        </authorList>
    </citation>
    <scope>NUCLEOTIDE SEQUENCE</scope>
    <source>
        <strain evidence="2">G01</strain>
    </source>
</reference>
<name>A0AAW2L9H2_9LAMI</name>
<dbReference type="InterPro" id="IPR023213">
    <property type="entry name" value="CAT-like_dom_sf"/>
</dbReference>
<sequence length="474" mass="53064">MRSQDETPKIRILSTSTINAVPLTESTHRINLTPLDLELLFLEYTQMGLLFLKPNPQQEATILRKTNTASLIHHLKASLERTLHFFSPFVGRLATTNSDDGSTTCFFIDCDNNDKGVLFIHATALGTNLTVADILDSATYVPEIVSSFFPLRGTRNHDGVSQPLLAVQVTELVDGMFIGWSTNHLVLDATSFWHFFNSWAAISRGEHFTHGPLSKLPIFNRDQLNLNLVGSSDIKIYNDYLILDNVSGAHESPCLLRDRVFHFTKESVAKLKARANQEMMESKGQISSLQAVIAHVWRSIMRCRFAMNSGTQETTFEIPIGARQRLNPPLPEEYFGNSVFPGLVTVEAWKILENGLGWTAQQINKMVASANGPDKVKEFYMSWIKKPKFLQSDSLPTNHFVLINSPRFDVYGNDFGWGKPVAVRSGKSNSFDGRITICGGFEKGSLEIEACLFPETLSALVNDAEFMEFVKSDF</sequence>
<keyword evidence="1" id="KW-0808">Transferase</keyword>
<dbReference type="Gene3D" id="3.30.559.10">
    <property type="entry name" value="Chloramphenicol acetyltransferase-like domain"/>
    <property type="match status" value="2"/>
</dbReference>
<comment type="caution">
    <text evidence="2">The sequence shown here is derived from an EMBL/GenBank/DDBJ whole genome shotgun (WGS) entry which is preliminary data.</text>
</comment>
<dbReference type="GO" id="GO:0016740">
    <property type="term" value="F:transferase activity"/>
    <property type="evidence" value="ECO:0007669"/>
    <property type="project" value="UniProtKB-KW"/>
</dbReference>
<dbReference type="PANTHER" id="PTHR31896:SF43">
    <property type="entry name" value="PROTEIN ENHANCED PSEUDOMONAS SUSCEPTIBILITY 1"/>
    <property type="match status" value="1"/>
</dbReference>
<accession>A0AAW2L9H2</accession>
<evidence type="ECO:0000256" key="1">
    <source>
        <dbReference type="ARBA" id="ARBA00022679"/>
    </source>
</evidence>
<dbReference type="AlphaFoldDB" id="A0AAW2L9H2"/>
<gene>
    <name evidence="2" type="ORF">Sangu_2340900</name>
</gene>
<dbReference type="Pfam" id="PF02458">
    <property type="entry name" value="Transferase"/>
    <property type="match status" value="1"/>
</dbReference>